<dbReference type="GO" id="GO:0005737">
    <property type="term" value="C:cytoplasm"/>
    <property type="evidence" value="ECO:0007669"/>
    <property type="project" value="UniProtKB-SubCell"/>
</dbReference>
<reference evidence="7" key="2">
    <citation type="submission" date="2020-11" db="EMBL/GenBank/DDBJ databases">
        <authorList>
            <person name="McCartney M.A."/>
            <person name="Auch B."/>
            <person name="Kono T."/>
            <person name="Mallez S."/>
            <person name="Becker A."/>
            <person name="Gohl D.M."/>
            <person name="Silverstein K.A.T."/>
            <person name="Koren S."/>
            <person name="Bechman K.B."/>
            <person name="Herman A."/>
            <person name="Abrahante J.E."/>
            <person name="Garbe J."/>
        </authorList>
    </citation>
    <scope>NUCLEOTIDE SEQUENCE</scope>
    <source>
        <strain evidence="7">Duluth1</strain>
        <tissue evidence="7">Whole animal</tissue>
    </source>
</reference>
<dbReference type="GO" id="GO:0003723">
    <property type="term" value="F:RNA binding"/>
    <property type="evidence" value="ECO:0007669"/>
    <property type="project" value="UniProtKB-KW"/>
</dbReference>
<name>A0A9D4D110_DREPO</name>
<evidence type="ECO:0000256" key="3">
    <source>
        <dbReference type="ARBA" id="ARBA00022737"/>
    </source>
</evidence>
<accession>A0A9D4D110</accession>
<proteinExistence type="inferred from homology"/>
<dbReference type="InterPro" id="IPR056400">
    <property type="entry name" value="CSDE1"/>
</dbReference>
<evidence type="ECO:0000256" key="5">
    <source>
        <dbReference type="ARBA" id="ARBA00044751"/>
    </source>
</evidence>
<evidence type="ECO:0000256" key="1">
    <source>
        <dbReference type="ARBA" id="ARBA00004496"/>
    </source>
</evidence>
<dbReference type="Pfam" id="PF00313">
    <property type="entry name" value="CSD"/>
    <property type="match status" value="3"/>
</dbReference>
<sequence>MSAVSRKVSNPQWKNFQPPAVQDPAIVSYGRTPSSPTVLNGVPLSPGIMNSNQSLRETGLIEKLLHSYGFVQCCDREARLFFHYSEFQGDAESLKIGDAVEFQMSYDRRNGRPVACNMVMTDPNLVSCEIYSEERFIGSVVQEAKPAKPKNGTTMGSCDGQGRVTYEHNGEWFFLPYGLDDIVDNTGNTQIKPGDQVTFFIATDKRNGNLHARKLEQVEPKLTKYQGVVCSMKDSFGFIERADVVKEIFFHYSEYMGNINELLLGDDIEFEIQTRNGKEVAVNITPLPSGTVIFEDFSIERLKGKVLRTLKSNKRASDPLGGKIQFESPKGSQDIVFGDKDQDGEYTLLPGDIVEFSIATDRRDKLQRATKIVLLAETFEKTTERRETGTVVSLKEGYGFIQCAERDARMFYHFSEVLDAKSETKVQDEVEFTVTQDPTQPSRQVACRIRSIPKGSIGSVIVKPEKYIGTIEKEPANQKSP</sequence>
<dbReference type="Pfam" id="PF23456">
    <property type="entry name" value="CSDE1"/>
    <property type="match status" value="2"/>
</dbReference>
<keyword evidence="2" id="KW-0963">Cytoplasm</keyword>
<dbReference type="Proteomes" id="UP000828390">
    <property type="component" value="Unassembled WGS sequence"/>
</dbReference>
<feature type="non-terminal residue" evidence="7">
    <location>
        <position position="481"/>
    </location>
</feature>
<evidence type="ECO:0000313" key="7">
    <source>
        <dbReference type="EMBL" id="KAH3736229.1"/>
    </source>
</evidence>
<feature type="domain" description="CSD" evidence="6">
    <location>
        <begin position="56"/>
        <end position="120"/>
    </location>
</feature>
<dbReference type="Gene3D" id="2.40.50.140">
    <property type="entry name" value="Nucleic acid-binding proteins"/>
    <property type="match status" value="3"/>
</dbReference>
<evidence type="ECO:0000256" key="4">
    <source>
        <dbReference type="ARBA" id="ARBA00022884"/>
    </source>
</evidence>
<dbReference type="AlphaFoldDB" id="A0A9D4D110"/>
<dbReference type="PROSITE" id="PS00352">
    <property type="entry name" value="CSD_1"/>
    <property type="match status" value="2"/>
</dbReference>
<evidence type="ECO:0000313" key="8">
    <source>
        <dbReference type="Proteomes" id="UP000828390"/>
    </source>
</evidence>
<comment type="subcellular location">
    <subcellularLocation>
        <location evidence="1">Cytoplasm</location>
    </subcellularLocation>
</comment>
<dbReference type="SMART" id="SM00357">
    <property type="entry name" value="CSP"/>
    <property type="match status" value="3"/>
</dbReference>
<organism evidence="7 8">
    <name type="scientific">Dreissena polymorpha</name>
    <name type="common">Zebra mussel</name>
    <name type="synonym">Mytilus polymorpha</name>
    <dbReference type="NCBI Taxonomy" id="45954"/>
    <lineage>
        <taxon>Eukaryota</taxon>
        <taxon>Metazoa</taxon>
        <taxon>Spiralia</taxon>
        <taxon>Lophotrochozoa</taxon>
        <taxon>Mollusca</taxon>
        <taxon>Bivalvia</taxon>
        <taxon>Autobranchia</taxon>
        <taxon>Heteroconchia</taxon>
        <taxon>Euheterodonta</taxon>
        <taxon>Imparidentia</taxon>
        <taxon>Neoheterodontei</taxon>
        <taxon>Myida</taxon>
        <taxon>Dreissenoidea</taxon>
        <taxon>Dreissenidae</taxon>
        <taxon>Dreissena</taxon>
    </lineage>
</organism>
<comment type="similarity">
    <text evidence="5">Belongs to the UNR family.</text>
</comment>
<keyword evidence="8" id="KW-1185">Reference proteome</keyword>
<reference evidence="7" key="1">
    <citation type="journal article" date="2019" name="bioRxiv">
        <title>The Genome of the Zebra Mussel, Dreissena polymorpha: A Resource for Invasive Species Research.</title>
        <authorList>
            <person name="McCartney M.A."/>
            <person name="Auch B."/>
            <person name="Kono T."/>
            <person name="Mallez S."/>
            <person name="Zhang Y."/>
            <person name="Obille A."/>
            <person name="Becker A."/>
            <person name="Abrahante J.E."/>
            <person name="Garbe J."/>
            <person name="Badalamenti J.P."/>
            <person name="Herman A."/>
            <person name="Mangelson H."/>
            <person name="Liachko I."/>
            <person name="Sullivan S."/>
            <person name="Sone E.D."/>
            <person name="Koren S."/>
            <person name="Silverstein K.A.T."/>
            <person name="Beckman K.B."/>
            <person name="Gohl D.M."/>
        </authorList>
    </citation>
    <scope>NUCLEOTIDE SEQUENCE</scope>
    <source>
        <strain evidence="7">Duluth1</strain>
        <tissue evidence="7">Whole animal</tissue>
    </source>
</reference>
<dbReference type="InterPro" id="IPR002059">
    <property type="entry name" value="CSP_DNA-bd"/>
</dbReference>
<dbReference type="InterPro" id="IPR019844">
    <property type="entry name" value="CSD_CS"/>
</dbReference>
<dbReference type="CDD" id="cd04458">
    <property type="entry name" value="CSP_CDS"/>
    <property type="match status" value="2"/>
</dbReference>
<keyword evidence="3" id="KW-0677">Repeat</keyword>
<gene>
    <name evidence="7" type="ORF">DPMN_042792</name>
</gene>
<evidence type="ECO:0000259" key="6">
    <source>
        <dbReference type="PROSITE" id="PS51857"/>
    </source>
</evidence>
<evidence type="ECO:0000256" key="2">
    <source>
        <dbReference type="ARBA" id="ARBA00022490"/>
    </source>
</evidence>
<comment type="caution">
    <text evidence="7">The sequence shown here is derived from an EMBL/GenBank/DDBJ whole genome shotgun (WGS) entry which is preliminary data.</text>
</comment>
<feature type="domain" description="CSD" evidence="6">
    <location>
        <begin position="386"/>
        <end position="451"/>
    </location>
</feature>
<keyword evidence="4" id="KW-0694">RNA-binding</keyword>
<dbReference type="PANTHER" id="PTHR12913:SF1">
    <property type="entry name" value="COLD SHOCK DOMAIN-CONTAINING PROTEIN E1"/>
    <property type="match status" value="1"/>
</dbReference>
<feature type="domain" description="CSD" evidence="6">
    <location>
        <begin position="224"/>
        <end position="286"/>
    </location>
</feature>
<dbReference type="SUPFAM" id="SSF50249">
    <property type="entry name" value="Nucleic acid-binding proteins"/>
    <property type="match status" value="3"/>
</dbReference>
<dbReference type="InterPro" id="IPR012340">
    <property type="entry name" value="NA-bd_OB-fold"/>
</dbReference>
<dbReference type="PROSITE" id="PS51857">
    <property type="entry name" value="CSD_2"/>
    <property type="match status" value="3"/>
</dbReference>
<protein>
    <recommendedName>
        <fullName evidence="6">CSD domain-containing protein</fullName>
    </recommendedName>
</protein>
<dbReference type="EMBL" id="JAIWYP010000011">
    <property type="protein sequence ID" value="KAH3736229.1"/>
    <property type="molecule type" value="Genomic_DNA"/>
</dbReference>
<dbReference type="InterPro" id="IPR011129">
    <property type="entry name" value="CSD"/>
</dbReference>
<dbReference type="PANTHER" id="PTHR12913">
    <property type="entry name" value="UNR PROTEIN N-RAS UPSTREAM GENE PROTEIN"/>
    <property type="match status" value="1"/>
</dbReference>